<dbReference type="InterPro" id="IPR017937">
    <property type="entry name" value="Thioredoxin_CS"/>
</dbReference>
<dbReference type="CDD" id="cd02947">
    <property type="entry name" value="TRX_family"/>
    <property type="match status" value="1"/>
</dbReference>
<evidence type="ECO:0000256" key="2">
    <source>
        <dbReference type="ARBA" id="ARBA00022448"/>
    </source>
</evidence>
<dbReference type="InterPro" id="IPR013766">
    <property type="entry name" value="Thioredoxin_domain"/>
</dbReference>
<dbReference type="FunFam" id="3.40.30.10:FF:000245">
    <property type="entry name" value="Thioredoxin"/>
    <property type="match status" value="1"/>
</dbReference>
<keyword evidence="3" id="KW-0249">Electron transport</keyword>
<dbReference type="InterPro" id="IPR036249">
    <property type="entry name" value="Thioredoxin-like_sf"/>
</dbReference>
<accession>A0A8J4Q3E7</accession>
<evidence type="ECO:0000313" key="6">
    <source>
        <dbReference type="EMBL" id="KAF2078560.1"/>
    </source>
</evidence>
<dbReference type="SUPFAM" id="SSF52833">
    <property type="entry name" value="Thioredoxin-like"/>
    <property type="match status" value="1"/>
</dbReference>
<dbReference type="PANTHER" id="PTHR46115">
    <property type="entry name" value="THIOREDOXIN-LIKE PROTEIN 1"/>
    <property type="match status" value="1"/>
</dbReference>
<sequence>MSTQSIISYKEEELPTLSISILKQLIKEAGGDSTGCLEKSDLVNLAKRLRTYKLSQVSSVKELKDNELEKELSEAGDKLVVVDFTAVWCPPCQAISPVFTSLASQYPNAVFLKVDVDKCRNTAAKCKISAMPTFQFYRSNKMVKEFTGADQRALKSTITELYQK</sequence>
<comment type="caution">
    <text evidence="6">The sequence shown here is derived from an EMBL/GenBank/DDBJ whole genome shotgun (WGS) entry which is preliminary data.</text>
</comment>
<feature type="domain" description="Thioredoxin" evidence="5">
    <location>
        <begin position="52"/>
        <end position="163"/>
    </location>
</feature>
<proteinExistence type="predicted"/>
<dbReference type="PROSITE" id="PS00194">
    <property type="entry name" value="THIOREDOXIN_1"/>
    <property type="match status" value="1"/>
</dbReference>
<dbReference type="PROSITE" id="PS51352">
    <property type="entry name" value="THIOREDOXIN_2"/>
    <property type="match status" value="1"/>
</dbReference>
<organism evidence="6 7">
    <name type="scientific">Polysphondylium violaceum</name>
    <dbReference type="NCBI Taxonomy" id="133409"/>
    <lineage>
        <taxon>Eukaryota</taxon>
        <taxon>Amoebozoa</taxon>
        <taxon>Evosea</taxon>
        <taxon>Eumycetozoa</taxon>
        <taxon>Dictyostelia</taxon>
        <taxon>Dictyosteliales</taxon>
        <taxon>Dictyosteliaceae</taxon>
        <taxon>Polysphondylium</taxon>
    </lineage>
</organism>
<evidence type="ECO:0000256" key="3">
    <source>
        <dbReference type="ARBA" id="ARBA00022982"/>
    </source>
</evidence>
<dbReference type="InterPro" id="IPR036361">
    <property type="entry name" value="SAP_dom_sf"/>
</dbReference>
<protein>
    <recommendedName>
        <fullName evidence="5">Thioredoxin domain-containing protein</fullName>
    </recommendedName>
</protein>
<evidence type="ECO:0000259" key="5">
    <source>
        <dbReference type="PROSITE" id="PS51352"/>
    </source>
</evidence>
<reference evidence="6" key="1">
    <citation type="submission" date="2020-01" db="EMBL/GenBank/DDBJ databases">
        <title>Development of genomics and gene disruption for Polysphondylium violaceum indicates a role for the polyketide synthase stlB in stalk morphogenesis.</title>
        <authorList>
            <person name="Narita B."/>
            <person name="Kawabe Y."/>
            <person name="Kin K."/>
            <person name="Saito T."/>
            <person name="Gibbs R."/>
            <person name="Kuspa A."/>
            <person name="Muzny D."/>
            <person name="Queller D."/>
            <person name="Richards S."/>
            <person name="Strassman J."/>
            <person name="Sucgang R."/>
            <person name="Worley K."/>
            <person name="Schaap P."/>
        </authorList>
    </citation>
    <scope>NUCLEOTIDE SEQUENCE</scope>
    <source>
        <strain evidence="6">QSvi11</strain>
    </source>
</reference>
<dbReference type="EMBL" id="AJWJ01000003">
    <property type="protein sequence ID" value="KAF2078560.1"/>
    <property type="molecule type" value="Genomic_DNA"/>
</dbReference>
<dbReference type="Pfam" id="PF00085">
    <property type="entry name" value="Thioredoxin"/>
    <property type="match status" value="1"/>
</dbReference>
<keyword evidence="7" id="KW-1185">Reference proteome</keyword>
<keyword evidence="4" id="KW-1015">Disulfide bond</keyword>
<evidence type="ECO:0000313" key="7">
    <source>
        <dbReference type="Proteomes" id="UP000695562"/>
    </source>
</evidence>
<dbReference type="Gene3D" id="3.40.30.10">
    <property type="entry name" value="Glutaredoxin"/>
    <property type="match status" value="1"/>
</dbReference>
<gene>
    <name evidence="6" type="ORF">CYY_000183</name>
</gene>
<dbReference type="PRINTS" id="PR00421">
    <property type="entry name" value="THIOREDOXIN"/>
</dbReference>
<dbReference type="OrthoDB" id="25146at2759"/>
<evidence type="ECO:0000256" key="4">
    <source>
        <dbReference type="ARBA" id="ARBA00023157"/>
    </source>
</evidence>
<dbReference type="Proteomes" id="UP000695562">
    <property type="component" value="Unassembled WGS sequence"/>
</dbReference>
<dbReference type="Gene3D" id="1.10.720.30">
    <property type="entry name" value="SAP domain"/>
    <property type="match status" value="1"/>
</dbReference>
<keyword evidence="2" id="KW-0813">Transport</keyword>
<comment type="function">
    <text evidence="1">Participates in various redox reactions through the reversible oxidation of its active center dithiol to a disulfide and catalyzes dithiol-disulfide exchange reactions.</text>
</comment>
<name>A0A8J4Q3E7_9MYCE</name>
<evidence type="ECO:0000256" key="1">
    <source>
        <dbReference type="ARBA" id="ARBA00003318"/>
    </source>
</evidence>
<dbReference type="AlphaFoldDB" id="A0A8J4Q3E7"/>